<evidence type="ECO:0000313" key="1">
    <source>
        <dbReference type="EMBL" id="JAE19383.1"/>
    </source>
</evidence>
<name>A0A0A9GFC8_ARUDO</name>
<accession>A0A0A9GFC8</accession>
<reference evidence="1" key="1">
    <citation type="submission" date="2014-09" db="EMBL/GenBank/DDBJ databases">
        <authorList>
            <person name="Magalhaes I.L.F."/>
            <person name="Oliveira U."/>
            <person name="Santos F.R."/>
            <person name="Vidigal T.H.D.A."/>
            <person name="Brescovit A.D."/>
            <person name="Santos A.J."/>
        </authorList>
    </citation>
    <scope>NUCLEOTIDE SEQUENCE</scope>
    <source>
        <tissue evidence="1">Shoot tissue taken approximately 20 cm above the soil surface</tissue>
    </source>
</reference>
<reference evidence="1" key="2">
    <citation type="journal article" date="2015" name="Data Brief">
        <title>Shoot transcriptome of the giant reed, Arundo donax.</title>
        <authorList>
            <person name="Barrero R.A."/>
            <person name="Guerrero F.D."/>
            <person name="Moolhuijzen P."/>
            <person name="Goolsby J.A."/>
            <person name="Tidwell J."/>
            <person name="Bellgard S.E."/>
            <person name="Bellgard M.I."/>
        </authorList>
    </citation>
    <scope>NUCLEOTIDE SEQUENCE</scope>
    <source>
        <tissue evidence="1">Shoot tissue taken approximately 20 cm above the soil surface</tissue>
    </source>
</reference>
<protein>
    <submittedName>
        <fullName evidence="1">Uncharacterized protein</fullName>
    </submittedName>
</protein>
<sequence>MPSQNKQVTSMDTDGSSQELCKIESSLCV</sequence>
<dbReference type="AlphaFoldDB" id="A0A0A9GFC8"/>
<organism evidence="1">
    <name type="scientific">Arundo donax</name>
    <name type="common">Giant reed</name>
    <name type="synonym">Donax arundinaceus</name>
    <dbReference type="NCBI Taxonomy" id="35708"/>
    <lineage>
        <taxon>Eukaryota</taxon>
        <taxon>Viridiplantae</taxon>
        <taxon>Streptophyta</taxon>
        <taxon>Embryophyta</taxon>
        <taxon>Tracheophyta</taxon>
        <taxon>Spermatophyta</taxon>
        <taxon>Magnoliopsida</taxon>
        <taxon>Liliopsida</taxon>
        <taxon>Poales</taxon>
        <taxon>Poaceae</taxon>
        <taxon>PACMAD clade</taxon>
        <taxon>Arundinoideae</taxon>
        <taxon>Arundineae</taxon>
        <taxon>Arundo</taxon>
    </lineage>
</organism>
<dbReference type="EMBL" id="GBRH01178513">
    <property type="protein sequence ID" value="JAE19383.1"/>
    <property type="molecule type" value="Transcribed_RNA"/>
</dbReference>
<proteinExistence type="predicted"/>